<feature type="domain" description="NADP-dependent oxidoreductase" evidence="1">
    <location>
        <begin position="34"/>
        <end position="210"/>
    </location>
</feature>
<dbReference type="InterPro" id="IPR036812">
    <property type="entry name" value="NAD(P)_OxRdtase_dom_sf"/>
</dbReference>
<dbReference type="GO" id="GO:0005829">
    <property type="term" value="C:cytosol"/>
    <property type="evidence" value="ECO:0007669"/>
    <property type="project" value="TreeGrafter"/>
</dbReference>
<gene>
    <name evidence="2" type="ORF">AArcSt2_12195</name>
</gene>
<dbReference type="SUPFAM" id="SSF51430">
    <property type="entry name" value="NAD(P)-linked oxidoreductase"/>
    <property type="match status" value="1"/>
</dbReference>
<dbReference type="InterPro" id="IPR023210">
    <property type="entry name" value="NADP_OxRdtase_dom"/>
</dbReference>
<dbReference type="Proteomes" id="UP001203207">
    <property type="component" value="Unassembled WGS sequence"/>
</dbReference>
<dbReference type="AlphaFoldDB" id="A0AAE3K948"/>
<dbReference type="PANTHER" id="PTHR42686:SF1">
    <property type="entry name" value="GH17980P-RELATED"/>
    <property type="match status" value="1"/>
</dbReference>
<dbReference type="PANTHER" id="PTHR42686">
    <property type="entry name" value="GH17980P-RELATED"/>
    <property type="match status" value="1"/>
</dbReference>
<dbReference type="Gene3D" id="3.20.20.100">
    <property type="entry name" value="NADP-dependent oxidoreductase domain"/>
    <property type="match status" value="1"/>
</dbReference>
<dbReference type="GO" id="GO:0016491">
    <property type="term" value="F:oxidoreductase activity"/>
    <property type="evidence" value="ECO:0007669"/>
    <property type="project" value="InterPro"/>
</dbReference>
<dbReference type="InterPro" id="IPR020471">
    <property type="entry name" value="AKR"/>
</dbReference>
<name>A0AAE3K948_9EURY</name>
<dbReference type="CDD" id="cd19099">
    <property type="entry name" value="AKR_unchar"/>
    <property type="match status" value="1"/>
</dbReference>
<accession>A0AAE3K948</accession>
<protein>
    <submittedName>
        <fullName evidence="2">Aldo/keto reductase</fullName>
    </submittedName>
</protein>
<reference evidence="2" key="2">
    <citation type="submission" date="2022-02" db="EMBL/GenBank/DDBJ databases">
        <authorList>
            <person name="Elcheninov A.G."/>
            <person name="Sorokin D.Y."/>
            <person name="Kublanov I.V."/>
        </authorList>
    </citation>
    <scope>NUCLEOTIDE SEQUENCE</scope>
    <source>
        <strain evidence="2">AArc-St2</strain>
    </source>
</reference>
<keyword evidence="3" id="KW-1185">Reference proteome</keyword>
<reference evidence="2" key="1">
    <citation type="journal article" date="2022" name="Syst. Appl. Microbiol.">
        <title>Natronocalculus amylovorans gen. nov., sp. nov., and Natranaeroarchaeum aerophilus sp. nov., dominant culturable amylolytic natronoarchaea from hypersaline soda lakes in southwestern Siberia.</title>
        <authorList>
            <person name="Sorokin D.Y."/>
            <person name="Elcheninov A.G."/>
            <person name="Khizhniak T.V."/>
            <person name="Koenen M."/>
            <person name="Bale N.J."/>
            <person name="Damste J.S.S."/>
            <person name="Kublanov I.V."/>
        </authorList>
    </citation>
    <scope>NUCLEOTIDE SEQUENCE</scope>
    <source>
        <strain evidence="2">AArc-St2</strain>
    </source>
</reference>
<proteinExistence type="predicted"/>
<evidence type="ECO:0000313" key="2">
    <source>
        <dbReference type="EMBL" id="MCL9817706.1"/>
    </source>
</evidence>
<evidence type="ECO:0000313" key="3">
    <source>
        <dbReference type="Proteomes" id="UP001203207"/>
    </source>
</evidence>
<organism evidence="2 3">
    <name type="scientific">Natronocalculus amylovorans</name>
    <dbReference type="NCBI Taxonomy" id="2917812"/>
    <lineage>
        <taxon>Archaea</taxon>
        <taxon>Methanobacteriati</taxon>
        <taxon>Methanobacteriota</taxon>
        <taxon>Stenosarchaea group</taxon>
        <taxon>Halobacteria</taxon>
        <taxon>Halobacteriales</taxon>
        <taxon>Haloferacaceae</taxon>
        <taxon>Natronocalculus</taxon>
    </lineage>
</organism>
<evidence type="ECO:0000259" key="1">
    <source>
        <dbReference type="Pfam" id="PF00248"/>
    </source>
</evidence>
<sequence length="366" mass="39712">MGTASGTWGYRDRFGGSYGRTYFRRYPPGVCSSIGIGTYLGAPTEVQDARYAEALSSGLEHGINVIDTAINYRCQRSERVIGAVLKETSIDRASIVLTTKGGFLPFDGSRPENPSAYIQDRFIDTGRVDPATLVRGSHCIAPTYISDQLDQSLSNLGVETIDCYYVHNPETQLLERDRETVSQTLQSTFELLERRRKAGDIRQYGVATWDGFRVPTDHEQYLSLPKLLTIAQEAADRVGVDEHGLTTLQLPFNIHMSDAFSRKNHTYTIDGETRQLSTLEVAHEAGLFVFTSASLGQGELASGIPADVGAQVSGDTAVQRAINFARSAPGVTCSLVGMGTPDHVPENAAAGTFDPLGASAFDAVFE</sequence>
<dbReference type="EMBL" id="JAKRVX010000005">
    <property type="protein sequence ID" value="MCL9817706.1"/>
    <property type="molecule type" value="Genomic_DNA"/>
</dbReference>
<dbReference type="RefSeq" id="WP_174653148.1">
    <property type="nucleotide sequence ID" value="NZ_JAKRVX010000005.1"/>
</dbReference>
<comment type="caution">
    <text evidence="2">The sequence shown here is derived from an EMBL/GenBank/DDBJ whole genome shotgun (WGS) entry which is preliminary data.</text>
</comment>
<dbReference type="Pfam" id="PF00248">
    <property type="entry name" value="Aldo_ket_red"/>
    <property type="match status" value="1"/>
</dbReference>